<evidence type="ECO:0000259" key="2">
    <source>
        <dbReference type="PROSITE" id="PS51207"/>
    </source>
</evidence>
<name>A0ABR3J6X9_9AGAR</name>
<comment type="caution">
    <text evidence="3">The sequence shown here is derived from an EMBL/GenBank/DDBJ whole genome shotgun (WGS) entry which is preliminary data.</text>
</comment>
<reference evidence="4" key="1">
    <citation type="submission" date="2024-06" db="EMBL/GenBank/DDBJ databases">
        <title>Multi-omics analyses provide insights into the biosynthesis of the anticancer antibiotic pleurotin in Hohenbuehelia grisea.</title>
        <authorList>
            <person name="Weaver J.A."/>
            <person name="Alberti F."/>
        </authorList>
    </citation>
    <scope>NUCLEOTIDE SEQUENCE [LARGE SCALE GENOMIC DNA]</scope>
    <source>
        <strain evidence="4">T-177</strain>
    </source>
</reference>
<dbReference type="PANTHER" id="PTHR22775:SF3">
    <property type="entry name" value="SORTING NEXIN-13"/>
    <property type="match status" value="1"/>
</dbReference>
<evidence type="ECO:0000313" key="4">
    <source>
        <dbReference type="Proteomes" id="UP001556367"/>
    </source>
</evidence>
<proteinExistence type="predicted"/>
<dbReference type="PROSITE" id="PS51207">
    <property type="entry name" value="PXA"/>
    <property type="match status" value="1"/>
</dbReference>
<sequence>MTTNPRHRPPQPAQTRSLSSAASLKPSHQPVTLAKRLLFPHLHTNDLPPLLLSDSAPPELTAELYDFIALALRAFVNPWWTKITRYDKEFLPDITRILTVVIHELERRVATVDLCPLLFQDIPSLVTQHYQDYRNASSKVTTSYSGAGAVSLPQLFHQLQPHMAVSPDGNIEPEYMRQVIDVILKACLPTEDFEPEAERYIIREVILKVVLQDVIPKITQPWFINKVVLDLLEPADGNNSVLSASETAPSPTRAAAPSHSSFSFHNIVIFVLSAIQSVSGFCLVLVQAYKQAMNTIKLVNQTPPRSRPPSPYLAPSKEAPYSSIPGASSVPSSSLAPSPIIQHSASNVPIRLHTPPISESSSTSSIYLPAVPNSLRQAHPQPDLPADEFARAPLLLLSEIFTTRQRFASSAIMTSTLMLSTSLTSFLDRLLPYMLNANLSFQFVTNIVRISKRTLFPNGYPAPAPPDPTAEEQAIMLQRLVSWRPKGALAHLIPLLLGPDPSPVIASALEPLSNTACNVHLIVLILDRIFLALFPELGGALDSSLNIRN</sequence>
<evidence type="ECO:0000256" key="1">
    <source>
        <dbReference type="SAM" id="MobiDB-lite"/>
    </source>
</evidence>
<feature type="domain" description="PXA" evidence="2">
    <location>
        <begin position="57"/>
        <end position="236"/>
    </location>
</feature>
<accession>A0ABR3J6X9</accession>
<dbReference type="InterPro" id="IPR003114">
    <property type="entry name" value="Phox_assoc"/>
</dbReference>
<dbReference type="Pfam" id="PF02194">
    <property type="entry name" value="PXA"/>
    <property type="match status" value="1"/>
</dbReference>
<dbReference type="SMART" id="SM00313">
    <property type="entry name" value="PXA"/>
    <property type="match status" value="1"/>
</dbReference>
<organism evidence="3 4">
    <name type="scientific">Hohenbuehelia grisea</name>
    <dbReference type="NCBI Taxonomy" id="104357"/>
    <lineage>
        <taxon>Eukaryota</taxon>
        <taxon>Fungi</taxon>
        <taxon>Dikarya</taxon>
        <taxon>Basidiomycota</taxon>
        <taxon>Agaricomycotina</taxon>
        <taxon>Agaricomycetes</taxon>
        <taxon>Agaricomycetidae</taxon>
        <taxon>Agaricales</taxon>
        <taxon>Pleurotineae</taxon>
        <taxon>Pleurotaceae</taxon>
        <taxon>Hohenbuehelia</taxon>
    </lineage>
</organism>
<feature type="region of interest" description="Disordered" evidence="1">
    <location>
        <begin position="300"/>
        <end position="326"/>
    </location>
</feature>
<feature type="region of interest" description="Disordered" evidence="1">
    <location>
        <begin position="1"/>
        <end position="23"/>
    </location>
</feature>
<feature type="compositionally biased region" description="Polar residues" evidence="1">
    <location>
        <begin position="13"/>
        <end position="22"/>
    </location>
</feature>
<dbReference type="EMBL" id="JASNQZ010000011">
    <property type="protein sequence ID" value="KAL0950905.1"/>
    <property type="molecule type" value="Genomic_DNA"/>
</dbReference>
<dbReference type="Proteomes" id="UP001556367">
    <property type="component" value="Unassembled WGS sequence"/>
</dbReference>
<dbReference type="PANTHER" id="PTHR22775">
    <property type="entry name" value="SORTING NEXIN"/>
    <property type="match status" value="1"/>
</dbReference>
<protein>
    <recommendedName>
        <fullName evidence="2">PXA domain-containing protein</fullName>
    </recommendedName>
</protein>
<evidence type="ECO:0000313" key="3">
    <source>
        <dbReference type="EMBL" id="KAL0950905.1"/>
    </source>
</evidence>
<gene>
    <name evidence="3" type="ORF">HGRIS_007664</name>
</gene>
<keyword evidence="4" id="KW-1185">Reference proteome</keyword>